<evidence type="ECO:0000256" key="2">
    <source>
        <dbReference type="ARBA" id="ARBA00009773"/>
    </source>
</evidence>
<feature type="transmembrane region" description="Helical" evidence="6">
    <location>
        <begin position="276"/>
        <end position="292"/>
    </location>
</feature>
<organism evidence="7 8">
    <name type="scientific">Hydrocarboniphaga daqingensis</name>
    <dbReference type="NCBI Taxonomy" id="490188"/>
    <lineage>
        <taxon>Bacteria</taxon>
        <taxon>Pseudomonadati</taxon>
        <taxon>Pseudomonadota</taxon>
        <taxon>Gammaproteobacteria</taxon>
        <taxon>Nevskiales</taxon>
        <taxon>Nevskiaceae</taxon>
        <taxon>Hydrocarboniphaga</taxon>
    </lineage>
</organism>
<evidence type="ECO:0000256" key="3">
    <source>
        <dbReference type="ARBA" id="ARBA00022692"/>
    </source>
</evidence>
<gene>
    <name evidence="7" type="ORF">SAMN04488068_0321</name>
</gene>
<evidence type="ECO:0000256" key="1">
    <source>
        <dbReference type="ARBA" id="ARBA00004141"/>
    </source>
</evidence>
<proteinExistence type="inferred from homology"/>
<dbReference type="PANTHER" id="PTHR21716">
    <property type="entry name" value="TRANSMEMBRANE PROTEIN"/>
    <property type="match status" value="1"/>
</dbReference>
<evidence type="ECO:0000256" key="6">
    <source>
        <dbReference type="SAM" id="Phobius"/>
    </source>
</evidence>
<evidence type="ECO:0000256" key="5">
    <source>
        <dbReference type="ARBA" id="ARBA00023136"/>
    </source>
</evidence>
<evidence type="ECO:0000313" key="8">
    <source>
        <dbReference type="Proteomes" id="UP000199758"/>
    </source>
</evidence>
<sequence length="378" mass="41077">MNAVEDSVTSSFKENWPWLLIGLTLLIFTWLLAPILTPFVVGAGLAYIGDPLVDRLERLRLSRTLGVSLVFVVLFGSALLTIGLIVPMLQGQLTVLIHNIPDWLTWVQDVLLPKLGLKLPRGVQLDAAGLKTLIAQHWSSAGDILPALWARASQSTGAIMTTVANLLLIPIVAFYLLRDWDLLVAWVRNTIPPRYRPTTDQLARETDEVLSAFFRGQLTVMAALTVYYWVALWLAGLNLALIVGLIVGLVSFVPYLGAVIGIVTAVIAMAVQTQELAPFLWLGLVFAIGQFLESNVFSPWLIGDRIGLHPVAVIFAVMAGGQLFGFIGVLLALPVAAVVAVMLRHTLQHWLQSKLYRSGAAAAEAENPGEMPSDGPLP</sequence>
<protein>
    <submittedName>
        <fullName evidence="7">Predicted PurR-regulated permease PerM</fullName>
    </submittedName>
</protein>
<dbReference type="PANTHER" id="PTHR21716:SF64">
    <property type="entry name" value="AI-2 TRANSPORT PROTEIN TQSA"/>
    <property type="match status" value="1"/>
</dbReference>
<dbReference type="OrthoDB" id="5792512at2"/>
<dbReference type="GO" id="GO:0016020">
    <property type="term" value="C:membrane"/>
    <property type="evidence" value="ECO:0007669"/>
    <property type="project" value="UniProtKB-SubCell"/>
</dbReference>
<feature type="transmembrane region" description="Helical" evidence="6">
    <location>
        <begin position="226"/>
        <end position="246"/>
    </location>
</feature>
<evidence type="ECO:0000256" key="4">
    <source>
        <dbReference type="ARBA" id="ARBA00022989"/>
    </source>
</evidence>
<name>A0A1M5K2I2_9GAMM</name>
<keyword evidence="4 6" id="KW-1133">Transmembrane helix</keyword>
<keyword evidence="8" id="KW-1185">Reference proteome</keyword>
<feature type="transmembrane region" description="Helical" evidence="6">
    <location>
        <begin position="158"/>
        <end position="177"/>
    </location>
</feature>
<comment type="similarity">
    <text evidence="2">Belongs to the autoinducer-2 exporter (AI-2E) (TC 2.A.86) family.</text>
</comment>
<keyword evidence="5 6" id="KW-0472">Membrane</keyword>
<accession>A0A1M5K2I2</accession>
<dbReference type="GO" id="GO:0055085">
    <property type="term" value="P:transmembrane transport"/>
    <property type="evidence" value="ECO:0007669"/>
    <property type="project" value="TreeGrafter"/>
</dbReference>
<reference evidence="7 8" key="1">
    <citation type="submission" date="2016-11" db="EMBL/GenBank/DDBJ databases">
        <authorList>
            <person name="Jaros S."/>
            <person name="Januszkiewicz K."/>
            <person name="Wedrychowicz H."/>
        </authorList>
    </citation>
    <scope>NUCLEOTIDE SEQUENCE [LARGE SCALE GENOMIC DNA]</scope>
    <source>
        <strain evidence="7 8">CGMCC 1.7049</strain>
    </source>
</reference>
<feature type="transmembrane region" description="Helical" evidence="6">
    <location>
        <begin position="20"/>
        <end position="48"/>
    </location>
</feature>
<dbReference type="Pfam" id="PF01594">
    <property type="entry name" value="AI-2E_transport"/>
    <property type="match status" value="1"/>
</dbReference>
<dbReference type="Proteomes" id="UP000199758">
    <property type="component" value="Unassembled WGS sequence"/>
</dbReference>
<feature type="transmembrane region" description="Helical" evidence="6">
    <location>
        <begin position="252"/>
        <end position="271"/>
    </location>
</feature>
<dbReference type="InterPro" id="IPR002549">
    <property type="entry name" value="AI-2E-like"/>
</dbReference>
<dbReference type="STRING" id="490188.SAMN04488068_0321"/>
<dbReference type="RefSeq" id="WP_139250052.1">
    <property type="nucleotide sequence ID" value="NZ_FQWZ01000001.1"/>
</dbReference>
<dbReference type="AlphaFoldDB" id="A0A1M5K2I2"/>
<feature type="transmembrane region" description="Helical" evidence="6">
    <location>
        <begin position="312"/>
        <end position="343"/>
    </location>
</feature>
<keyword evidence="3 6" id="KW-0812">Transmembrane</keyword>
<feature type="transmembrane region" description="Helical" evidence="6">
    <location>
        <begin position="69"/>
        <end position="89"/>
    </location>
</feature>
<comment type="subcellular location">
    <subcellularLocation>
        <location evidence="1">Membrane</location>
        <topology evidence="1">Multi-pass membrane protein</topology>
    </subcellularLocation>
</comment>
<evidence type="ECO:0000313" key="7">
    <source>
        <dbReference type="EMBL" id="SHG46739.1"/>
    </source>
</evidence>
<dbReference type="EMBL" id="FQWZ01000001">
    <property type="protein sequence ID" value="SHG46739.1"/>
    <property type="molecule type" value="Genomic_DNA"/>
</dbReference>